<dbReference type="InterPro" id="IPR030459">
    <property type="entry name" value="Glyco_hydro_31_CS"/>
</dbReference>
<dbReference type="GO" id="GO:0004553">
    <property type="term" value="F:hydrolase activity, hydrolyzing O-glycosyl compounds"/>
    <property type="evidence" value="ECO:0007669"/>
    <property type="project" value="InterPro"/>
</dbReference>
<keyword evidence="5 6" id="KW-0326">Glycosidase</keyword>
<dbReference type="Gene3D" id="3.20.20.80">
    <property type="entry name" value="Glycosidases"/>
    <property type="match status" value="2"/>
</dbReference>
<dbReference type="SUPFAM" id="SSF51445">
    <property type="entry name" value="(Trans)glycosidases"/>
    <property type="match status" value="1"/>
</dbReference>
<proteinExistence type="inferred from homology"/>
<evidence type="ECO:0000256" key="1">
    <source>
        <dbReference type="ARBA" id="ARBA00007806"/>
    </source>
</evidence>
<dbReference type="PANTHER" id="PTHR22762">
    <property type="entry name" value="ALPHA-GLUCOSIDASE"/>
    <property type="match status" value="1"/>
</dbReference>
<dbReference type="GO" id="GO:0005975">
    <property type="term" value="P:carbohydrate metabolic process"/>
    <property type="evidence" value="ECO:0007669"/>
    <property type="project" value="InterPro"/>
</dbReference>
<keyword evidence="4" id="KW-0325">Glycoprotein</keyword>
<dbReference type="InterPro" id="IPR000322">
    <property type="entry name" value="Glyco_hydro_31_TIM"/>
</dbReference>
<evidence type="ECO:0000313" key="9">
    <source>
        <dbReference type="EMBL" id="TFY69654.1"/>
    </source>
</evidence>
<evidence type="ECO:0000259" key="7">
    <source>
        <dbReference type="Pfam" id="PF01055"/>
    </source>
</evidence>
<gene>
    <name evidence="9" type="ORF">EVJ58_g314</name>
</gene>
<dbReference type="SUPFAM" id="SSF51011">
    <property type="entry name" value="Glycosyl hydrolase domain"/>
    <property type="match status" value="1"/>
</dbReference>
<dbReference type="Proteomes" id="UP000298390">
    <property type="component" value="Unassembled WGS sequence"/>
</dbReference>
<dbReference type="InterPro" id="IPR013780">
    <property type="entry name" value="Glyco_hydro_b"/>
</dbReference>
<dbReference type="Pfam" id="PF21365">
    <property type="entry name" value="Glyco_hydro_31_3rd"/>
    <property type="match status" value="1"/>
</dbReference>
<dbReference type="SUPFAM" id="SSF74650">
    <property type="entry name" value="Galactose mutarotase-like"/>
    <property type="match status" value="1"/>
</dbReference>
<dbReference type="Pfam" id="PF01055">
    <property type="entry name" value="Glyco_hydro_31_2nd"/>
    <property type="match status" value="1"/>
</dbReference>
<reference evidence="9 10" key="1">
    <citation type="submission" date="2019-01" db="EMBL/GenBank/DDBJ databases">
        <title>Genome sequencing of the rare red list fungi Fomitopsis rosea.</title>
        <authorList>
            <person name="Buettner E."/>
            <person name="Kellner H."/>
        </authorList>
    </citation>
    <scope>NUCLEOTIDE SEQUENCE [LARGE SCALE GENOMIC DNA]</scope>
    <source>
        <strain evidence="9 10">DSM 105464</strain>
    </source>
</reference>
<comment type="similarity">
    <text evidence="1 6">Belongs to the glycosyl hydrolase 31 family.</text>
</comment>
<dbReference type="PROSITE" id="PS00129">
    <property type="entry name" value="GLYCOSYL_HYDROL_F31_1"/>
    <property type="match status" value="1"/>
</dbReference>
<organism evidence="9 10">
    <name type="scientific">Rhodofomes roseus</name>
    <dbReference type="NCBI Taxonomy" id="34475"/>
    <lineage>
        <taxon>Eukaryota</taxon>
        <taxon>Fungi</taxon>
        <taxon>Dikarya</taxon>
        <taxon>Basidiomycota</taxon>
        <taxon>Agaricomycotina</taxon>
        <taxon>Agaricomycetes</taxon>
        <taxon>Polyporales</taxon>
        <taxon>Rhodofomes</taxon>
    </lineage>
</organism>
<dbReference type="Gene3D" id="2.60.40.1760">
    <property type="entry name" value="glycosyl hydrolase (family 31)"/>
    <property type="match status" value="1"/>
</dbReference>
<protein>
    <submittedName>
        <fullName evidence="9">Uncharacterized protein</fullName>
    </submittedName>
</protein>
<dbReference type="PROSITE" id="PS00707">
    <property type="entry name" value="GLYCOSYL_HYDROL_F31_2"/>
    <property type="match status" value="1"/>
</dbReference>
<evidence type="ECO:0000256" key="2">
    <source>
        <dbReference type="ARBA" id="ARBA00022729"/>
    </source>
</evidence>
<evidence type="ECO:0000256" key="5">
    <source>
        <dbReference type="ARBA" id="ARBA00023295"/>
    </source>
</evidence>
<dbReference type="InterPro" id="IPR011013">
    <property type="entry name" value="Gal_mutarotase_sf_dom"/>
</dbReference>
<evidence type="ECO:0000259" key="8">
    <source>
        <dbReference type="Pfam" id="PF21365"/>
    </source>
</evidence>
<dbReference type="Gene3D" id="2.60.40.1180">
    <property type="entry name" value="Golgi alpha-mannosidase II"/>
    <property type="match status" value="2"/>
</dbReference>
<dbReference type="InterPro" id="IPR017853">
    <property type="entry name" value="GH"/>
</dbReference>
<dbReference type="InterPro" id="IPR030458">
    <property type="entry name" value="Glyco_hydro_31_AS"/>
</dbReference>
<feature type="domain" description="Glycosyl hydrolase family 31 C-terminal" evidence="8">
    <location>
        <begin position="781"/>
        <end position="872"/>
    </location>
</feature>
<accession>A0A4Y9Z5A8</accession>
<dbReference type="GO" id="GO:0030246">
    <property type="term" value="F:carbohydrate binding"/>
    <property type="evidence" value="ECO:0007669"/>
    <property type="project" value="InterPro"/>
</dbReference>
<evidence type="ECO:0000256" key="4">
    <source>
        <dbReference type="ARBA" id="ARBA00023180"/>
    </source>
</evidence>
<evidence type="ECO:0000256" key="3">
    <source>
        <dbReference type="ARBA" id="ARBA00022801"/>
    </source>
</evidence>
<dbReference type="STRING" id="34475.A0A4Y9Z5A8"/>
<dbReference type="CDD" id="cd06602">
    <property type="entry name" value="GH31_MGAM_SI_GAA"/>
    <property type="match status" value="1"/>
</dbReference>
<dbReference type="AlphaFoldDB" id="A0A4Y9Z5A8"/>
<dbReference type="EMBL" id="SEKV01000007">
    <property type="protein sequence ID" value="TFY69654.1"/>
    <property type="molecule type" value="Genomic_DNA"/>
</dbReference>
<name>A0A4Y9Z5A8_9APHY</name>
<dbReference type="CDD" id="cd14752">
    <property type="entry name" value="GH31_N"/>
    <property type="match status" value="1"/>
</dbReference>
<dbReference type="PANTHER" id="PTHR22762:SF133">
    <property type="entry name" value="P-TYPE DOMAIN-CONTAINING PROTEIN"/>
    <property type="match status" value="1"/>
</dbReference>
<keyword evidence="2" id="KW-0732">Signal</keyword>
<comment type="caution">
    <text evidence="9">The sequence shown here is derived from an EMBL/GenBank/DDBJ whole genome shotgun (WGS) entry which is preliminary data.</text>
</comment>
<evidence type="ECO:0000256" key="6">
    <source>
        <dbReference type="RuleBase" id="RU361185"/>
    </source>
</evidence>
<evidence type="ECO:0000313" key="10">
    <source>
        <dbReference type="Proteomes" id="UP000298390"/>
    </source>
</evidence>
<dbReference type="InterPro" id="IPR048395">
    <property type="entry name" value="Glyco_hydro_31_C"/>
</dbReference>
<feature type="domain" description="Glycoside hydrolase family 31 TIM barrel" evidence="7">
    <location>
        <begin position="353"/>
        <end position="773"/>
    </location>
</feature>
<sequence>MMAPSKTKLDVADVDSRHRLTSAQTTTMVVKMSVVVFAVLLTLACVVLSEATGALRRTRSVTDVSTSYSLNVSTCPGYTLSALNESQTGLTAQLKLAGAACDAFGTDIEDLTLQVTYDTNQRLRVNIFDTAKSQFTIPSSIISVPPEPTESFTQTSDLVFNYDSSPFAFWITRRSEPDALPLFDTRLSSLPPTPIPPLNASDSSTALDGFPLVFEDQYLQLTSALPYDANIYGFGEVIASSGFRRDVGVNGSPGTIQTMWARDVADPVDENIYGSHSIYLEHRHNETTQKAQSHGVYHFSAAGSDTLLTTPPSSPVSLVQYRAVGGTLDFYFFSGPKPQDVIEQYGQLIGLPTWQPLFGLGFHLCRWGYTNVSETKEQVTRMREANIPLEVMWNDIDLYHAVRDFTTDPVSFPAEEVQEFIQELAANHQHYIPIVDAAIAKQVNSTDIYDPYTRGVELDVWVKNPDGSEYVGEVWPGYTVFPDWFSDNIEDYWTEALSNWSQGGVEFSGIWLDMNEVSSFCNGSCGTGADLSTPIPVSLPGDPGNLVTDYPEGYNASMWGPSGNITINGTLTYGVNERPSEAAVTKRGVGAGEQSGVNLNFPPYAIHNGFGPLYVHTLDTNATHVGGYVELDVHNMFGLMEEKTTHLAIQKILGIRPFLISRSTFPSSGKWTGHWLGDNYSKWAYMHYNIQGVLQFQLFQIPMVGADTCGFQDNTDEELCNRWMQMSAFMPFYRNHNQLSALPQEPYRWDSVASASRTAISIRYSLLPYWYTLFANASMHGSPVVRALFYEFPDEPELFAVDRQYLVGRDILVTPVLTPNVSTVDGIFPGRGQVIWRDWYTHEIVNATSGGNTTLDAPLGHIPVHIRDGSAILLYAAPAYTIEETRQGPYSLLVSVSPDGTAFGTAYVDDGLSVPPTPNTTLTFVVGNGTLSIESNGDFSVNQTLRDITILGAAQTKPEFVTISGQANATWVYKSDNQELIVSGLDLDLNRDSDNVIAWTL</sequence>
<keyword evidence="3 6" id="KW-0378">Hydrolase</keyword>